<dbReference type="Proteomes" id="UP000033434">
    <property type="component" value="Unassembled WGS sequence"/>
</dbReference>
<keyword evidence="2" id="KW-0812">Transmembrane</keyword>
<feature type="transmembrane region" description="Helical" evidence="2">
    <location>
        <begin position="104"/>
        <end position="126"/>
    </location>
</feature>
<dbReference type="PATRIC" id="fig|1129367.4.peg.317"/>
<evidence type="ECO:0000256" key="2">
    <source>
        <dbReference type="SAM" id="Phobius"/>
    </source>
</evidence>
<keyword evidence="2" id="KW-1133">Transmembrane helix</keyword>
<comment type="caution">
    <text evidence="3">The sequence shown here is derived from an EMBL/GenBank/DDBJ whole genome shotgun (WGS) entry which is preliminary data.</text>
</comment>
<keyword evidence="1" id="KW-0233">DNA recombination</keyword>
<protein>
    <recommendedName>
        <fullName evidence="5">Tyr recombinase domain-containing protein</fullName>
    </recommendedName>
</protein>
<evidence type="ECO:0000313" key="4">
    <source>
        <dbReference type="Proteomes" id="UP000033434"/>
    </source>
</evidence>
<dbReference type="InterPro" id="IPR013762">
    <property type="entry name" value="Integrase-like_cat_sf"/>
</dbReference>
<keyword evidence="2" id="KW-0472">Membrane</keyword>
<evidence type="ECO:0000313" key="3">
    <source>
        <dbReference type="EMBL" id="KKE85630.1"/>
    </source>
</evidence>
<reference evidence="3 4" key="1">
    <citation type="journal article" date="2015" name="BMC Genomics">
        <title>Genome mining reveals unlocked bioactive potential of marine Gram-negative bacteria.</title>
        <authorList>
            <person name="Machado H."/>
            <person name="Sonnenschein E.C."/>
            <person name="Melchiorsen J."/>
            <person name="Gram L."/>
        </authorList>
    </citation>
    <scope>NUCLEOTIDE SEQUENCE [LARGE SCALE GENOMIC DNA]</scope>
    <source>
        <strain evidence="3 4">S4054</strain>
    </source>
</reference>
<dbReference type="SUPFAM" id="SSF56349">
    <property type="entry name" value="DNA breaking-rejoining enzymes"/>
    <property type="match status" value="1"/>
</dbReference>
<evidence type="ECO:0000256" key="1">
    <source>
        <dbReference type="ARBA" id="ARBA00023172"/>
    </source>
</evidence>
<accession>A0A0F6AHC6</accession>
<dbReference type="GO" id="GO:0015074">
    <property type="term" value="P:DNA integration"/>
    <property type="evidence" value="ECO:0007669"/>
    <property type="project" value="InterPro"/>
</dbReference>
<name>A0A0F6AHC6_9GAMM</name>
<dbReference type="GO" id="GO:0006310">
    <property type="term" value="P:DNA recombination"/>
    <property type="evidence" value="ECO:0007669"/>
    <property type="project" value="UniProtKB-KW"/>
</dbReference>
<dbReference type="AlphaFoldDB" id="A0A0F6AHC6"/>
<dbReference type="InterPro" id="IPR011010">
    <property type="entry name" value="DNA_brk_join_enz"/>
</dbReference>
<evidence type="ECO:0008006" key="5">
    <source>
        <dbReference type="Google" id="ProtNLM"/>
    </source>
</evidence>
<sequence>MAANTQVQALNALTDMYKESIKQPLSLSFQFYKSHRQQKLPVMLTEREVAAQLAHCPHQHLLAVSLLYDSGLRLIEVLGLRLQEGNIESVFNGYTYKIERVTTIYLCLSHLVFHLVLFGFVTQNFAPLYS</sequence>
<proteinExistence type="predicted"/>
<gene>
    <name evidence="3" type="ORF">N479_25535</name>
</gene>
<dbReference type="Gene3D" id="1.10.443.10">
    <property type="entry name" value="Intergrase catalytic core"/>
    <property type="match status" value="1"/>
</dbReference>
<dbReference type="GO" id="GO:0003677">
    <property type="term" value="F:DNA binding"/>
    <property type="evidence" value="ECO:0007669"/>
    <property type="project" value="InterPro"/>
</dbReference>
<dbReference type="EMBL" id="AUXW01000022">
    <property type="protein sequence ID" value="KKE85630.1"/>
    <property type="molecule type" value="Genomic_DNA"/>
</dbReference>
<organism evidence="3 4">
    <name type="scientific">Pseudoalteromonas luteoviolacea S4054</name>
    <dbReference type="NCBI Taxonomy" id="1129367"/>
    <lineage>
        <taxon>Bacteria</taxon>
        <taxon>Pseudomonadati</taxon>
        <taxon>Pseudomonadota</taxon>
        <taxon>Gammaproteobacteria</taxon>
        <taxon>Alteromonadales</taxon>
        <taxon>Pseudoalteromonadaceae</taxon>
        <taxon>Pseudoalteromonas</taxon>
    </lineage>
</organism>